<dbReference type="Proteomes" id="UP000504606">
    <property type="component" value="Unplaced"/>
</dbReference>
<sequence>MFTGDYIKEKYDSATEVRVSRRGRLQLRDPRYTLPTASDLVYLDDSPNYCVRDMSVGSLGTQGRHCNRTSHDMDGCNLLCCGRGYNTQKMTVRERCDCKFHWCCYVECKMCTQTVDVHTCK</sequence>
<name>A0A9C6U6E9_FRAOC</name>
<dbReference type="FunFam" id="3.30.2460.20:FF:000001">
    <property type="entry name" value="Wnt homolog"/>
    <property type="match status" value="1"/>
</dbReference>
<keyword evidence="9" id="KW-0449">Lipoprotein</keyword>
<gene>
    <name evidence="12" type="primary">LOC127749522</name>
</gene>
<dbReference type="AlphaFoldDB" id="A0A9C6U6E9"/>
<evidence type="ECO:0000256" key="8">
    <source>
        <dbReference type="ARBA" id="ARBA00023180"/>
    </source>
</evidence>
<dbReference type="PANTHER" id="PTHR12027">
    <property type="entry name" value="WNT RELATED"/>
    <property type="match status" value="1"/>
</dbReference>
<comment type="function">
    <text evidence="10">Ligand for members of the frizzled family of seven transmembrane receptors.</text>
</comment>
<dbReference type="InterPro" id="IPR043158">
    <property type="entry name" value="Wnt_C"/>
</dbReference>
<reference evidence="12" key="1">
    <citation type="submission" date="2025-08" db="UniProtKB">
        <authorList>
            <consortium name="RefSeq"/>
        </authorList>
    </citation>
    <scope>IDENTIFICATION</scope>
    <source>
        <tissue evidence="12">Whole organism</tissue>
    </source>
</reference>
<dbReference type="GO" id="GO:0000902">
    <property type="term" value="P:cell morphogenesis"/>
    <property type="evidence" value="ECO:0007669"/>
    <property type="project" value="UniProtKB-ARBA"/>
</dbReference>
<dbReference type="GO" id="GO:0045165">
    <property type="term" value="P:cell fate commitment"/>
    <property type="evidence" value="ECO:0007669"/>
    <property type="project" value="TreeGrafter"/>
</dbReference>
<dbReference type="GO" id="GO:0005125">
    <property type="term" value="F:cytokine activity"/>
    <property type="evidence" value="ECO:0007669"/>
    <property type="project" value="TreeGrafter"/>
</dbReference>
<dbReference type="GO" id="GO:0030182">
    <property type="term" value="P:neuron differentiation"/>
    <property type="evidence" value="ECO:0007669"/>
    <property type="project" value="TreeGrafter"/>
</dbReference>
<dbReference type="GO" id="GO:0060560">
    <property type="term" value="P:developmental growth involved in morphogenesis"/>
    <property type="evidence" value="ECO:0007669"/>
    <property type="project" value="UniProtKB-ARBA"/>
</dbReference>
<evidence type="ECO:0000256" key="3">
    <source>
        <dbReference type="ARBA" id="ARBA00022473"/>
    </source>
</evidence>
<dbReference type="Pfam" id="PF00110">
    <property type="entry name" value="wnt"/>
    <property type="match status" value="1"/>
</dbReference>
<protein>
    <recommendedName>
        <fullName evidence="10">Protein Wnt</fullName>
    </recommendedName>
</protein>
<dbReference type="InterPro" id="IPR005817">
    <property type="entry name" value="Wnt"/>
</dbReference>
<comment type="subcellular location">
    <subcellularLocation>
        <location evidence="1 10">Secreted</location>
        <location evidence="1 10">Extracellular space</location>
        <location evidence="1 10">Extracellular matrix</location>
    </subcellularLocation>
</comment>
<accession>A0A9C6U6E9</accession>
<keyword evidence="3 10" id="KW-0217">Developmental protein</keyword>
<dbReference type="OrthoDB" id="5945655at2759"/>
<dbReference type="GO" id="GO:0060070">
    <property type="term" value="P:canonical Wnt signaling pathway"/>
    <property type="evidence" value="ECO:0007669"/>
    <property type="project" value="TreeGrafter"/>
</dbReference>
<proteinExistence type="inferred from homology"/>
<keyword evidence="4" id="KW-0964">Secreted</keyword>
<evidence type="ECO:0000256" key="7">
    <source>
        <dbReference type="ARBA" id="ARBA00023157"/>
    </source>
</evidence>
<organism evidence="11 12">
    <name type="scientific">Frankliniella occidentalis</name>
    <name type="common">Western flower thrips</name>
    <name type="synonym">Euthrips occidentalis</name>
    <dbReference type="NCBI Taxonomy" id="133901"/>
    <lineage>
        <taxon>Eukaryota</taxon>
        <taxon>Metazoa</taxon>
        <taxon>Ecdysozoa</taxon>
        <taxon>Arthropoda</taxon>
        <taxon>Hexapoda</taxon>
        <taxon>Insecta</taxon>
        <taxon>Pterygota</taxon>
        <taxon>Neoptera</taxon>
        <taxon>Paraneoptera</taxon>
        <taxon>Thysanoptera</taxon>
        <taxon>Terebrantia</taxon>
        <taxon>Thripoidea</taxon>
        <taxon>Thripidae</taxon>
        <taxon>Frankliniella</taxon>
    </lineage>
</organism>
<dbReference type="RefSeq" id="XP_052123987.1">
    <property type="nucleotide sequence ID" value="XM_052268027.1"/>
</dbReference>
<evidence type="ECO:0000256" key="4">
    <source>
        <dbReference type="ARBA" id="ARBA00022525"/>
    </source>
</evidence>
<comment type="similarity">
    <text evidence="2 10">Belongs to the Wnt family.</text>
</comment>
<dbReference type="GeneID" id="127749522"/>
<keyword evidence="7" id="KW-1015">Disulfide bond</keyword>
<evidence type="ECO:0000313" key="11">
    <source>
        <dbReference type="Proteomes" id="UP000504606"/>
    </source>
</evidence>
<dbReference type="SMART" id="SM00097">
    <property type="entry name" value="WNT1"/>
    <property type="match status" value="1"/>
</dbReference>
<evidence type="ECO:0000256" key="1">
    <source>
        <dbReference type="ARBA" id="ARBA00004498"/>
    </source>
</evidence>
<dbReference type="PANTHER" id="PTHR12027:SF77">
    <property type="entry name" value="PROTEIN WNT-5"/>
    <property type="match status" value="1"/>
</dbReference>
<evidence type="ECO:0000313" key="12">
    <source>
        <dbReference type="RefSeq" id="XP_052123987.1"/>
    </source>
</evidence>
<evidence type="ECO:0000256" key="9">
    <source>
        <dbReference type="ARBA" id="ARBA00023288"/>
    </source>
</evidence>
<evidence type="ECO:0000256" key="2">
    <source>
        <dbReference type="ARBA" id="ARBA00005683"/>
    </source>
</evidence>
<dbReference type="GO" id="GO:0005109">
    <property type="term" value="F:frizzled binding"/>
    <property type="evidence" value="ECO:0007669"/>
    <property type="project" value="TreeGrafter"/>
</dbReference>
<keyword evidence="8" id="KW-0325">Glycoprotein</keyword>
<dbReference type="Gene3D" id="3.30.2460.20">
    <property type="match status" value="1"/>
</dbReference>
<evidence type="ECO:0000256" key="6">
    <source>
        <dbReference type="ARBA" id="ARBA00022687"/>
    </source>
</evidence>
<keyword evidence="5" id="KW-0272">Extracellular matrix</keyword>
<evidence type="ECO:0000256" key="10">
    <source>
        <dbReference type="RuleBase" id="RU003500"/>
    </source>
</evidence>
<dbReference type="KEGG" id="foc:127749522"/>
<dbReference type="GO" id="GO:0007517">
    <property type="term" value="P:muscle organ development"/>
    <property type="evidence" value="ECO:0007669"/>
    <property type="project" value="UniProtKB-ARBA"/>
</dbReference>
<evidence type="ECO:0000256" key="5">
    <source>
        <dbReference type="ARBA" id="ARBA00022530"/>
    </source>
</evidence>
<dbReference type="GO" id="GO:0005615">
    <property type="term" value="C:extracellular space"/>
    <property type="evidence" value="ECO:0007669"/>
    <property type="project" value="TreeGrafter"/>
</dbReference>
<keyword evidence="11" id="KW-1185">Reference proteome</keyword>
<keyword evidence="6 10" id="KW-0879">Wnt signaling pathway</keyword>